<dbReference type="Pfam" id="PF00590">
    <property type="entry name" value="TP_methylase"/>
    <property type="match status" value="1"/>
</dbReference>
<dbReference type="PROSITE" id="PS00839">
    <property type="entry name" value="SUMT_1"/>
    <property type="match status" value="1"/>
</dbReference>
<evidence type="ECO:0000256" key="4">
    <source>
        <dbReference type="ARBA" id="ARBA00022603"/>
    </source>
</evidence>
<dbReference type="InterPro" id="IPR000878">
    <property type="entry name" value="4pyrrol_Mease"/>
</dbReference>
<proteinExistence type="inferred from homology"/>
<dbReference type="KEGG" id="otm:OSB_01930"/>
<keyword evidence="6" id="KW-0949">S-adenosyl-L-methionine</keyword>
<protein>
    <submittedName>
        <fullName evidence="9">Precorrin-2 C(20)-methyltransferase</fullName>
        <ecNumber evidence="9">2.1.1.130</ecNumber>
    </submittedName>
</protein>
<evidence type="ECO:0000256" key="3">
    <source>
        <dbReference type="ARBA" id="ARBA00022573"/>
    </source>
</evidence>
<reference evidence="9 10" key="1">
    <citation type="journal article" date="2015" name="Genome Announc.">
        <title>Closed Genome Sequence of Octadecabacter temperatus SB1, the First Mesophilic Species of the Genus Octadecabacter.</title>
        <authorList>
            <person name="Voget S."/>
            <person name="Billerbeck S."/>
            <person name="Simon M."/>
            <person name="Daniel R."/>
        </authorList>
    </citation>
    <scope>NUCLEOTIDE SEQUENCE [LARGE SCALE GENOMIC DNA]</scope>
    <source>
        <strain evidence="9 10">SB1</strain>
    </source>
</reference>
<dbReference type="EC" id="2.1.1.130" evidence="9"/>
<dbReference type="EMBL" id="CP012160">
    <property type="protein sequence ID" value="AKS44762.1"/>
    <property type="molecule type" value="Genomic_DNA"/>
</dbReference>
<name>A0A0K0Y1I6_9RHOB</name>
<gene>
    <name evidence="9" type="primary">cobI</name>
    <name evidence="9" type="ORF">OSB_01930</name>
</gene>
<evidence type="ECO:0000313" key="9">
    <source>
        <dbReference type="EMBL" id="AKS44762.1"/>
    </source>
</evidence>
<organism evidence="9 10">
    <name type="scientific">Octadecabacter temperatus</name>
    <dbReference type="NCBI Taxonomy" id="1458307"/>
    <lineage>
        <taxon>Bacteria</taxon>
        <taxon>Pseudomonadati</taxon>
        <taxon>Pseudomonadota</taxon>
        <taxon>Alphaproteobacteria</taxon>
        <taxon>Rhodobacterales</taxon>
        <taxon>Roseobacteraceae</taxon>
        <taxon>Octadecabacter</taxon>
    </lineage>
</organism>
<dbReference type="PROSITE" id="PS00840">
    <property type="entry name" value="SUMT_2"/>
    <property type="match status" value="1"/>
</dbReference>
<keyword evidence="10" id="KW-1185">Reference proteome</keyword>
<dbReference type="InterPro" id="IPR035996">
    <property type="entry name" value="4pyrrol_Methylase_sf"/>
</dbReference>
<keyword evidence="3" id="KW-0169">Cobalamin biosynthesis</keyword>
<dbReference type="GO" id="GO:0009236">
    <property type="term" value="P:cobalamin biosynthetic process"/>
    <property type="evidence" value="ECO:0007669"/>
    <property type="project" value="UniProtKB-UniRule"/>
</dbReference>
<dbReference type="InterPro" id="IPR003043">
    <property type="entry name" value="Uropor_MeTrfase_CS"/>
</dbReference>
<dbReference type="UniPathway" id="UPA00148"/>
<dbReference type="NCBIfam" id="TIGR01467">
    <property type="entry name" value="cobI_cbiL"/>
    <property type="match status" value="1"/>
</dbReference>
<dbReference type="AlphaFoldDB" id="A0A0K0Y1I6"/>
<dbReference type="GO" id="GO:0030788">
    <property type="term" value="F:precorrin-2 C20-methyltransferase activity"/>
    <property type="evidence" value="ECO:0007669"/>
    <property type="project" value="UniProtKB-EC"/>
</dbReference>
<comment type="pathway">
    <text evidence="1">Cofactor biosynthesis; adenosylcobalamin biosynthesis.</text>
</comment>
<dbReference type="Proteomes" id="UP000067444">
    <property type="component" value="Chromosome"/>
</dbReference>
<dbReference type="CDD" id="cd11645">
    <property type="entry name" value="Precorrin_2_C20_MT"/>
    <property type="match status" value="1"/>
</dbReference>
<keyword evidence="4 8" id="KW-0489">Methyltransferase</keyword>
<evidence type="ECO:0000256" key="5">
    <source>
        <dbReference type="ARBA" id="ARBA00022679"/>
    </source>
</evidence>
<accession>A0A0K0Y1I6</accession>
<dbReference type="InterPro" id="IPR012382">
    <property type="entry name" value="CobI/CbiL"/>
</dbReference>
<evidence type="ECO:0000313" key="10">
    <source>
        <dbReference type="Proteomes" id="UP000067444"/>
    </source>
</evidence>
<dbReference type="InterPro" id="IPR006364">
    <property type="entry name" value="CobI/CbiL/CobIJ_dom"/>
</dbReference>
<dbReference type="InterPro" id="IPR014776">
    <property type="entry name" value="4pyrrole_Mease_sub2"/>
</dbReference>
<dbReference type="Gene3D" id="3.40.1010.10">
    <property type="entry name" value="Cobalt-precorrin-4 Transmethylase, Domain 1"/>
    <property type="match status" value="1"/>
</dbReference>
<evidence type="ECO:0000256" key="6">
    <source>
        <dbReference type="ARBA" id="ARBA00022691"/>
    </source>
</evidence>
<dbReference type="GO" id="GO:0032259">
    <property type="term" value="P:methylation"/>
    <property type="evidence" value="ECO:0007669"/>
    <property type="project" value="UniProtKB-KW"/>
</dbReference>
<dbReference type="PANTHER" id="PTHR43467:SF2">
    <property type="entry name" value="COBALT-PRECORRIN-2 C(20)-METHYLTRANSFERASE"/>
    <property type="match status" value="1"/>
</dbReference>
<dbReference type="PATRIC" id="fig|1458307.3.peg.195"/>
<dbReference type="SUPFAM" id="SSF53790">
    <property type="entry name" value="Tetrapyrrole methylase"/>
    <property type="match status" value="1"/>
</dbReference>
<evidence type="ECO:0000256" key="2">
    <source>
        <dbReference type="ARBA" id="ARBA00005879"/>
    </source>
</evidence>
<dbReference type="STRING" id="1458307.OSB_01930"/>
<dbReference type="PIRSF" id="PIRSF036427">
    <property type="entry name" value="Precrrn-2_mtase"/>
    <property type="match status" value="1"/>
</dbReference>
<evidence type="ECO:0000256" key="1">
    <source>
        <dbReference type="ARBA" id="ARBA00004953"/>
    </source>
</evidence>
<sequence length="239" mass="25378">MELDKAMTGTLYGVGLGPGDPELITLKAARLIEGATTIAYPTLAGGDSFARAIAADLIGEGVREIRMDVPMTTAREPAQAAYDKGAAEIAKVLETGENVVTLCEGDPFFYGSFMYLNARLTNKFTVKVIPGVTSITACAAESGRPLVARNERLTVLPGPMDEATLRDRIAGAEAVAIMKVGRHLPKIRAVLDDLGLTGSATYVERATLPEQVVVPLSQAPEKAPYFSMILLTKGADPWL</sequence>
<evidence type="ECO:0000256" key="7">
    <source>
        <dbReference type="PIRNR" id="PIRNR036427"/>
    </source>
</evidence>
<dbReference type="PANTHER" id="PTHR43467">
    <property type="entry name" value="COBALT-PRECORRIN-2 C(20)-METHYLTRANSFERASE"/>
    <property type="match status" value="1"/>
</dbReference>
<comment type="similarity">
    <text evidence="2 7 8">Belongs to the precorrin methyltransferase family.</text>
</comment>
<dbReference type="Gene3D" id="3.30.950.10">
    <property type="entry name" value="Methyltransferase, Cobalt-precorrin-4 Transmethylase, Domain 2"/>
    <property type="match status" value="1"/>
</dbReference>
<keyword evidence="5 8" id="KW-0808">Transferase</keyword>
<evidence type="ECO:0000256" key="8">
    <source>
        <dbReference type="RuleBase" id="RU003960"/>
    </source>
</evidence>
<dbReference type="InterPro" id="IPR014777">
    <property type="entry name" value="4pyrrole_Mease_sub1"/>
</dbReference>